<reference evidence="2 3" key="2">
    <citation type="submission" date="2018-11" db="EMBL/GenBank/DDBJ databases">
        <authorList>
            <consortium name="Pathogen Informatics"/>
        </authorList>
    </citation>
    <scope>NUCLEOTIDE SEQUENCE [LARGE SCALE GENOMIC DNA]</scope>
</reference>
<reference evidence="4" key="1">
    <citation type="submission" date="2017-02" db="UniProtKB">
        <authorList>
            <consortium name="WormBaseParasite"/>
        </authorList>
    </citation>
    <scope>IDENTIFICATION</scope>
</reference>
<gene>
    <name evidence="2" type="ORF">HDID_LOCUS10794</name>
</gene>
<dbReference type="AlphaFoldDB" id="A0A0R3SYF1"/>
<organism evidence="4">
    <name type="scientific">Hymenolepis diminuta</name>
    <name type="common">Rat tapeworm</name>
    <dbReference type="NCBI Taxonomy" id="6216"/>
    <lineage>
        <taxon>Eukaryota</taxon>
        <taxon>Metazoa</taxon>
        <taxon>Spiralia</taxon>
        <taxon>Lophotrochozoa</taxon>
        <taxon>Platyhelminthes</taxon>
        <taxon>Cestoda</taxon>
        <taxon>Eucestoda</taxon>
        <taxon>Cyclophyllidea</taxon>
        <taxon>Hymenolepididae</taxon>
        <taxon>Hymenolepis</taxon>
    </lineage>
</organism>
<dbReference type="Proteomes" id="UP000274504">
    <property type="component" value="Unassembled WGS sequence"/>
</dbReference>
<keyword evidence="1" id="KW-0472">Membrane</keyword>
<dbReference type="EMBL" id="UYSG01011943">
    <property type="protein sequence ID" value="VDL64019.1"/>
    <property type="molecule type" value="Genomic_DNA"/>
</dbReference>
<keyword evidence="1" id="KW-1133">Transmembrane helix</keyword>
<feature type="transmembrane region" description="Helical" evidence="1">
    <location>
        <begin position="29"/>
        <end position="52"/>
    </location>
</feature>
<name>A0A0R3SYF1_HYMDI</name>
<proteinExistence type="predicted"/>
<protein>
    <submittedName>
        <fullName evidence="4">Ovule protein</fullName>
    </submittedName>
</protein>
<evidence type="ECO:0000313" key="2">
    <source>
        <dbReference type="EMBL" id="VDL64019.1"/>
    </source>
</evidence>
<evidence type="ECO:0000256" key="1">
    <source>
        <dbReference type="SAM" id="Phobius"/>
    </source>
</evidence>
<keyword evidence="1" id="KW-0812">Transmembrane</keyword>
<sequence length="67" mass="7767">MILFFLGIKCRTEPPLLQRGHPCLGQQHISTLLVGFLLLVLHLFVYFLRYLVVKDFICFAMVSLLMV</sequence>
<dbReference type="WBParaSite" id="HDID_0001079601-mRNA-1">
    <property type="protein sequence ID" value="HDID_0001079601-mRNA-1"/>
    <property type="gene ID" value="HDID_0001079601"/>
</dbReference>
<evidence type="ECO:0000313" key="3">
    <source>
        <dbReference type="Proteomes" id="UP000274504"/>
    </source>
</evidence>
<accession>A0A0R3SYF1</accession>
<evidence type="ECO:0000313" key="4">
    <source>
        <dbReference type="WBParaSite" id="HDID_0001079601-mRNA-1"/>
    </source>
</evidence>